<dbReference type="SMART" id="SM00895">
    <property type="entry name" value="FCD"/>
    <property type="match status" value="1"/>
</dbReference>
<sequence length="240" mass="26065">MADLFKRSGWSYAGQVPAPATDNRAATVVQHVQRLIQVGALPPGAPLPSEGQLSATLGISRGMVREGYRMLAATGAVTLRNGRAPRVAALNADPIAAMFRHVLDTRQVSAPDVLEFRRATELQAAPLAALRRSDAQAAALLAAAAAMQDTPDLLPQDLAFHELLADSSGNPLFSVIAQTFRVLTERSIRQGQHHYTDPFHRTAYAEAHLEIARSIQQRDPTHAQQAMQRHYEQAELATLL</sequence>
<dbReference type="SUPFAM" id="SSF48008">
    <property type="entry name" value="GntR ligand-binding domain-like"/>
    <property type="match status" value="1"/>
</dbReference>
<evidence type="ECO:0000313" key="6">
    <source>
        <dbReference type="Proteomes" id="UP000604341"/>
    </source>
</evidence>
<evidence type="ECO:0000256" key="2">
    <source>
        <dbReference type="ARBA" id="ARBA00023125"/>
    </source>
</evidence>
<comment type="caution">
    <text evidence="5">The sequence shown here is derived from an EMBL/GenBank/DDBJ whole genome shotgun (WGS) entry which is preliminary data.</text>
</comment>
<dbReference type="Pfam" id="PF07729">
    <property type="entry name" value="FCD"/>
    <property type="match status" value="1"/>
</dbReference>
<dbReference type="EMBL" id="BMPE01000001">
    <property type="protein sequence ID" value="GGK89620.1"/>
    <property type="molecule type" value="Genomic_DNA"/>
</dbReference>
<gene>
    <name evidence="5" type="ORF">GCM10010844_05200</name>
</gene>
<dbReference type="Gene3D" id="1.10.10.10">
    <property type="entry name" value="Winged helix-like DNA-binding domain superfamily/Winged helix DNA-binding domain"/>
    <property type="match status" value="1"/>
</dbReference>
<keyword evidence="3" id="KW-0804">Transcription</keyword>
<evidence type="ECO:0000313" key="5">
    <source>
        <dbReference type="EMBL" id="GGK89620.1"/>
    </source>
</evidence>
<dbReference type="PROSITE" id="PS50949">
    <property type="entry name" value="HTH_GNTR"/>
    <property type="match status" value="1"/>
</dbReference>
<name>A0ABQ2FE72_9DEIO</name>
<dbReference type="SMART" id="SM00345">
    <property type="entry name" value="HTH_GNTR"/>
    <property type="match status" value="1"/>
</dbReference>
<dbReference type="Pfam" id="PF00392">
    <property type="entry name" value="GntR"/>
    <property type="match status" value="1"/>
</dbReference>
<dbReference type="InterPro" id="IPR036390">
    <property type="entry name" value="WH_DNA-bd_sf"/>
</dbReference>
<dbReference type="Proteomes" id="UP000604341">
    <property type="component" value="Unassembled WGS sequence"/>
</dbReference>
<accession>A0ABQ2FE72</accession>
<evidence type="ECO:0000256" key="3">
    <source>
        <dbReference type="ARBA" id="ARBA00023163"/>
    </source>
</evidence>
<dbReference type="InterPro" id="IPR008920">
    <property type="entry name" value="TF_FadR/GntR_C"/>
</dbReference>
<evidence type="ECO:0000256" key="1">
    <source>
        <dbReference type="ARBA" id="ARBA00023015"/>
    </source>
</evidence>
<dbReference type="PANTHER" id="PTHR43537:SF5">
    <property type="entry name" value="UXU OPERON TRANSCRIPTIONAL REGULATOR"/>
    <property type="match status" value="1"/>
</dbReference>
<dbReference type="InterPro" id="IPR000524">
    <property type="entry name" value="Tscrpt_reg_HTH_GntR"/>
</dbReference>
<keyword evidence="6" id="KW-1185">Reference proteome</keyword>
<dbReference type="PANTHER" id="PTHR43537">
    <property type="entry name" value="TRANSCRIPTIONAL REGULATOR, GNTR FAMILY"/>
    <property type="match status" value="1"/>
</dbReference>
<dbReference type="InterPro" id="IPR011711">
    <property type="entry name" value="GntR_C"/>
</dbReference>
<evidence type="ECO:0000259" key="4">
    <source>
        <dbReference type="PROSITE" id="PS50949"/>
    </source>
</evidence>
<proteinExistence type="predicted"/>
<reference evidence="6" key="1">
    <citation type="journal article" date="2019" name="Int. J. Syst. Evol. Microbiol.">
        <title>The Global Catalogue of Microorganisms (GCM) 10K type strain sequencing project: providing services to taxonomists for standard genome sequencing and annotation.</title>
        <authorList>
            <consortium name="The Broad Institute Genomics Platform"/>
            <consortium name="The Broad Institute Genome Sequencing Center for Infectious Disease"/>
            <person name="Wu L."/>
            <person name="Ma J."/>
        </authorList>
    </citation>
    <scope>NUCLEOTIDE SEQUENCE [LARGE SCALE GENOMIC DNA]</scope>
    <source>
        <strain evidence="6">JCM 19173</strain>
    </source>
</reference>
<protein>
    <submittedName>
        <fullName evidence="5">GntR family transcriptional regulator</fullName>
    </submittedName>
</protein>
<dbReference type="SUPFAM" id="SSF46785">
    <property type="entry name" value="Winged helix' DNA-binding domain"/>
    <property type="match status" value="1"/>
</dbReference>
<keyword evidence="2" id="KW-0238">DNA-binding</keyword>
<keyword evidence="1" id="KW-0805">Transcription regulation</keyword>
<dbReference type="CDD" id="cd07377">
    <property type="entry name" value="WHTH_GntR"/>
    <property type="match status" value="1"/>
</dbReference>
<feature type="domain" description="HTH gntR-type" evidence="4">
    <location>
        <begin position="22"/>
        <end position="90"/>
    </location>
</feature>
<dbReference type="Gene3D" id="1.20.120.530">
    <property type="entry name" value="GntR ligand-binding domain-like"/>
    <property type="match status" value="1"/>
</dbReference>
<organism evidence="5 6">
    <name type="scientific">Deinococcus radiotolerans</name>
    <dbReference type="NCBI Taxonomy" id="1309407"/>
    <lineage>
        <taxon>Bacteria</taxon>
        <taxon>Thermotogati</taxon>
        <taxon>Deinococcota</taxon>
        <taxon>Deinococci</taxon>
        <taxon>Deinococcales</taxon>
        <taxon>Deinococcaceae</taxon>
        <taxon>Deinococcus</taxon>
    </lineage>
</organism>
<dbReference type="InterPro" id="IPR036388">
    <property type="entry name" value="WH-like_DNA-bd_sf"/>
</dbReference>
<dbReference type="PRINTS" id="PR00035">
    <property type="entry name" value="HTHGNTR"/>
</dbReference>